<dbReference type="STRING" id="655863.F0XSM1"/>
<dbReference type="EMBL" id="GL629997">
    <property type="protein sequence ID" value="EFW99136.1"/>
    <property type="molecule type" value="Genomic_DNA"/>
</dbReference>
<protein>
    <submittedName>
        <fullName evidence="3">Pentatricopeptide repeat protein</fullName>
    </submittedName>
</protein>
<dbReference type="GeneID" id="25978892"/>
<feature type="compositionally biased region" description="Basic residues" evidence="2">
    <location>
        <begin position="145"/>
        <end position="158"/>
    </location>
</feature>
<proteinExistence type="predicted"/>
<dbReference type="Proteomes" id="UP000007796">
    <property type="component" value="Unassembled WGS sequence"/>
</dbReference>
<feature type="region of interest" description="Disordered" evidence="2">
    <location>
        <begin position="107"/>
        <end position="158"/>
    </location>
</feature>
<evidence type="ECO:0000256" key="2">
    <source>
        <dbReference type="SAM" id="MobiDB-lite"/>
    </source>
</evidence>
<dbReference type="PANTHER" id="PTHR45613">
    <property type="entry name" value="PENTATRICOPEPTIDE REPEAT-CONTAINING PROTEIN"/>
    <property type="match status" value="1"/>
</dbReference>
<feature type="region of interest" description="Disordered" evidence="2">
    <location>
        <begin position="36"/>
        <end position="78"/>
    </location>
</feature>
<dbReference type="InParanoid" id="F0XSM1"/>
<dbReference type="HOGENOM" id="CLU_014278_1_1_1"/>
<evidence type="ECO:0000313" key="3">
    <source>
        <dbReference type="EMBL" id="EFW99136.1"/>
    </source>
</evidence>
<feature type="repeat" description="PPR" evidence="1">
    <location>
        <begin position="442"/>
        <end position="476"/>
    </location>
</feature>
<dbReference type="PANTHER" id="PTHR45613:SF207">
    <property type="entry name" value="OS08G0300700 PROTEIN"/>
    <property type="match status" value="1"/>
</dbReference>
<feature type="region of interest" description="Disordered" evidence="2">
    <location>
        <begin position="815"/>
        <end position="878"/>
    </location>
</feature>
<dbReference type="RefSeq" id="XP_014168619.1">
    <property type="nucleotide sequence ID" value="XM_014313144.1"/>
</dbReference>
<feature type="repeat" description="PPR" evidence="1">
    <location>
        <begin position="752"/>
        <end position="786"/>
    </location>
</feature>
<dbReference type="OrthoDB" id="185373at2759"/>
<evidence type="ECO:0000313" key="4">
    <source>
        <dbReference type="Proteomes" id="UP000007796"/>
    </source>
</evidence>
<dbReference type="InterPro" id="IPR002885">
    <property type="entry name" value="PPR_rpt"/>
</dbReference>
<dbReference type="AlphaFoldDB" id="F0XSM1"/>
<dbReference type="Gene3D" id="1.25.40.10">
    <property type="entry name" value="Tetratricopeptide repeat domain"/>
    <property type="match status" value="2"/>
</dbReference>
<dbReference type="PROSITE" id="PS51375">
    <property type="entry name" value="PPR"/>
    <property type="match status" value="3"/>
</dbReference>
<feature type="compositionally biased region" description="Basic and acidic residues" evidence="2">
    <location>
        <begin position="115"/>
        <end position="127"/>
    </location>
</feature>
<organism evidence="4">
    <name type="scientific">Grosmannia clavigera (strain kw1407 / UAMH 11150)</name>
    <name type="common">Blue stain fungus</name>
    <name type="synonym">Graphiocladiella clavigera</name>
    <dbReference type="NCBI Taxonomy" id="655863"/>
    <lineage>
        <taxon>Eukaryota</taxon>
        <taxon>Fungi</taxon>
        <taxon>Dikarya</taxon>
        <taxon>Ascomycota</taxon>
        <taxon>Pezizomycotina</taxon>
        <taxon>Sordariomycetes</taxon>
        <taxon>Sordariomycetidae</taxon>
        <taxon>Ophiostomatales</taxon>
        <taxon>Ophiostomataceae</taxon>
        <taxon>Leptographium</taxon>
    </lineage>
</organism>
<reference evidence="3 4" key="1">
    <citation type="journal article" date="2011" name="Proc. Natl. Acad. Sci. U.S.A.">
        <title>Genome and transcriptome analyses of the mountain pine beetle-fungal symbiont Grosmannia clavigera, a lodgepole pine pathogen.</title>
        <authorList>
            <person name="DiGuistini S."/>
            <person name="Wang Y."/>
            <person name="Liao N.Y."/>
            <person name="Taylor G."/>
            <person name="Tanguay P."/>
            <person name="Feau N."/>
            <person name="Henrissat B."/>
            <person name="Chan S.K."/>
            <person name="Hesse-Orce U."/>
            <person name="Alamouti S.M."/>
            <person name="Tsui C.K.M."/>
            <person name="Docking R.T."/>
            <person name="Levasseur A."/>
            <person name="Haridas S."/>
            <person name="Robertson G."/>
            <person name="Birol I."/>
            <person name="Holt R.A."/>
            <person name="Marra M.A."/>
            <person name="Hamelin R.C."/>
            <person name="Hirst M."/>
            <person name="Jones S.J.M."/>
            <person name="Bohlmann J."/>
            <person name="Breuil C."/>
        </authorList>
    </citation>
    <scope>NUCLEOTIDE SEQUENCE [LARGE SCALE GENOMIC DNA]</scope>
    <source>
        <strain evidence="4">kw1407 / UAMH 11150</strain>
    </source>
</reference>
<keyword evidence="4" id="KW-1185">Reference proteome</keyword>
<feature type="compositionally biased region" description="Polar residues" evidence="2">
    <location>
        <begin position="841"/>
        <end position="854"/>
    </location>
</feature>
<dbReference type="NCBIfam" id="TIGR00756">
    <property type="entry name" value="PPR"/>
    <property type="match status" value="3"/>
</dbReference>
<accession>F0XSM1</accession>
<feature type="repeat" description="PPR" evidence="1">
    <location>
        <begin position="717"/>
        <end position="751"/>
    </location>
</feature>
<evidence type="ECO:0000256" key="1">
    <source>
        <dbReference type="PROSITE-ProRule" id="PRU00708"/>
    </source>
</evidence>
<name>F0XSM1_GROCL</name>
<sequence length="905" mass="101041">MQACPCTRVRLLWQCQRNWHPPRSFSTAPGARNLSQVAESSAHSDDPALDRYIPGNPEKSAPELLDEQPNKASNSEQGGAIWSNYDELWGAAAAAVEGVENGVQALRQESSSIAENREPIRRSEPGRRPSRPSPVRDTKSTATTHLRHPQSKKRWTKRKSQELLNAHGFFRRAVSPEDYLRANAAFWLWKKQLSETWQMLESSQLPRAESESNMLRWLLEHKDGGKSMHKLRETWSKLSPERRRDLWPSIMVSALRSHPGRAHIIFSATFDAAHIPYYAVQDTIHHFCRQLAEKPSTDGSMHPTADEVYELLKMVLENSSSNYLRLRQSTIFFLVKATKTTESVDNLYHLLVKHGHPLHKFTRLQMASRVARNAAFKMPTVEMLQAALSATDLDINTPQGAALCTTILSVEGSEGTATTDGQPSLTPAEMFEQLLRCGLEPNLITYTTIIRGLCLKGELEAAQQVLQLMINNQTEPDEYVYSTMMNGAKLRGDFSVLRRVAETAAAQRINHPIVWNDFIQSIYSTAFAEARANPAIKRPRVVPSFPLMLQTYSKIFALEPLRTILPDAGSGGGLTSSHAQGRQTDALHGRWEFAAQLGPTVHALPKLEPGEIVEPTSLTLTTMILGYIQGVSNPYDVIAFYSHFRRLLQAGDPVATGLVRDQGTLVHDVVVMALCEYEGMLRVALDVVGDMLRDAATDLQHGDSEAADYQPQHPPPSVYTWSILLNGFMFHRQVRQGERILHMMRDRGVEPNQVTWNTLMAGYARLQNVKKTAVTLQRLERAGFEPDDFTFRAFSYLGDKSAILRYMETRKTAAAAASSGPKSKIAGQQYDQMAEEERQAQAGTPSPPHASSSERGLGLGHGVESQSGRRPADAVTNELRMLENEVEEIAKMMDEEQRDSATASF</sequence>
<gene>
    <name evidence="3" type="ORF">CMQ_5557</name>
</gene>
<dbReference type="InterPro" id="IPR011990">
    <property type="entry name" value="TPR-like_helical_dom_sf"/>
</dbReference>
<dbReference type="Pfam" id="PF13041">
    <property type="entry name" value="PPR_2"/>
    <property type="match status" value="2"/>
</dbReference>
<dbReference type="eggNOG" id="KOG4197">
    <property type="taxonomic scope" value="Eukaryota"/>
</dbReference>